<evidence type="ECO:0000256" key="3">
    <source>
        <dbReference type="ARBA" id="ARBA00022833"/>
    </source>
</evidence>
<dbReference type="PANTHER" id="PTHR42647:SF5">
    <property type="entry name" value="SBP (S-RIBONUCLEASE BINDING PROTEIN) FAMILY PROTEIN"/>
    <property type="match status" value="1"/>
</dbReference>
<dbReference type="PANTHER" id="PTHR42647">
    <property type="entry name" value="SBP (S-RIBONUCLEASE BINDING PROTEIN) FAMILY PROTEIN"/>
    <property type="match status" value="1"/>
</dbReference>
<evidence type="ECO:0000313" key="8">
    <source>
        <dbReference type="EMBL" id="RRT45278.1"/>
    </source>
</evidence>
<keyword evidence="3" id="KW-0862">Zinc</keyword>
<feature type="region of interest" description="Disordered" evidence="6">
    <location>
        <begin position="295"/>
        <end position="321"/>
    </location>
</feature>
<evidence type="ECO:0000256" key="1">
    <source>
        <dbReference type="ARBA" id="ARBA00022723"/>
    </source>
</evidence>
<dbReference type="Gene3D" id="3.30.40.10">
    <property type="entry name" value="Zinc/RING finger domain, C3HC4 (zinc finger)"/>
    <property type="match status" value="1"/>
</dbReference>
<proteinExistence type="predicted"/>
<organism evidence="8 9">
    <name type="scientific">Ensete ventricosum</name>
    <name type="common">Abyssinian banana</name>
    <name type="synonym">Musa ensete</name>
    <dbReference type="NCBI Taxonomy" id="4639"/>
    <lineage>
        <taxon>Eukaryota</taxon>
        <taxon>Viridiplantae</taxon>
        <taxon>Streptophyta</taxon>
        <taxon>Embryophyta</taxon>
        <taxon>Tracheophyta</taxon>
        <taxon>Spermatophyta</taxon>
        <taxon>Magnoliopsida</taxon>
        <taxon>Liliopsida</taxon>
        <taxon>Zingiberales</taxon>
        <taxon>Musaceae</taxon>
        <taxon>Ensete</taxon>
    </lineage>
</organism>
<keyword evidence="2 4" id="KW-0863">Zinc-finger</keyword>
<dbReference type="Pfam" id="PF13920">
    <property type="entry name" value="zf-C3HC4_3"/>
    <property type="match status" value="1"/>
</dbReference>
<feature type="domain" description="RING-type" evidence="7">
    <location>
        <begin position="330"/>
        <end position="365"/>
    </location>
</feature>
<dbReference type="AlphaFoldDB" id="A0A426Y0G7"/>
<accession>A0A426Y0G7</accession>
<dbReference type="InterPro" id="IPR001841">
    <property type="entry name" value="Znf_RING"/>
</dbReference>
<dbReference type="FunFam" id="3.30.40.10:FF:000239">
    <property type="entry name" value="probable BOI-related E3 ubiquitin-protein ligase 2"/>
    <property type="match status" value="1"/>
</dbReference>
<evidence type="ECO:0000256" key="4">
    <source>
        <dbReference type="PROSITE-ProRule" id="PRU00175"/>
    </source>
</evidence>
<dbReference type="InterPro" id="IPR013083">
    <property type="entry name" value="Znf_RING/FYVE/PHD"/>
</dbReference>
<sequence>MAVQAHYGSNILLLNRFLLGDFCLLICKFVIFSDGLDDLWPVVRCRSEQEKKEMDSSPQAATRDGGETQLTPSNLFPICFLRDGDGSAVWAANKEARKRGREATGVPMAPSPPPPPQQQQQSRPLSFISMKPQPCSPAPVSIAELQMYPLSQVSPGLRLTAEDKRRHRRATQSKPLLSSASSSSSSVLHEQLVAHANHQRDEIDKLLLAQEEQLRRALAERRQRHYRALLNAAEESAERRLREKEAEVGRLARRRRELENRLALLRTETMAWQAKAMADQVTAAALNAQLEKAAAAAAPERKDMSGDPPPAEDAESGYEDPDRVERKRACRSCQYRRASVVLLPCRHLCLCDACDAASDSCPVCRFVTTGSVQVLLS</sequence>
<dbReference type="EMBL" id="AMZH03015943">
    <property type="protein sequence ID" value="RRT45278.1"/>
    <property type="molecule type" value="Genomic_DNA"/>
</dbReference>
<gene>
    <name evidence="8" type="ORF">B296_00018234</name>
</gene>
<evidence type="ECO:0000256" key="2">
    <source>
        <dbReference type="ARBA" id="ARBA00022771"/>
    </source>
</evidence>
<dbReference type="GO" id="GO:0004842">
    <property type="term" value="F:ubiquitin-protein transferase activity"/>
    <property type="evidence" value="ECO:0007669"/>
    <property type="project" value="TreeGrafter"/>
</dbReference>
<evidence type="ECO:0000256" key="5">
    <source>
        <dbReference type="SAM" id="Coils"/>
    </source>
</evidence>
<feature type="region of interest" description="Disordered" evidence="6">
    <location>
        <begin position="163"/>
        <end position="185"/>
    </location>
</feature>
<feature type="coiled-coil region" evidence="5">
    <location>
        <begin position="200"/>
        <end position="275"/>
    </location>
</feature>
<protein>
    <recommendedName>
        <fullName evidence="7">RING-type domain-containing protein</fullName>
    </recommendedName>
</protein>
<reference evidence="8 9" key="1">
    <citation type="journal article" date="2014" name="Agronomy (Basel)">
        <title>A Draft Genome Sequence for Ensete ventricosum, the Drought-Tolerant Tree Against Hunger.</title>
        <authorList>
            <person name="Harrison J."/>
            <person name="Moore K.A."/>
            <person name="Paszkiewicz K."/>
            <person name="Jones T."/>
            <person name="Grant M."/>
            <person name="Ambacheew D."/>
            <person name="Muzemil S."/>
            <person name="Studholme D.J."/>
        </authorList>
    </citation>
    <scope>NUCLEOTIDE SEQUENCE [LARGE SCALE GENOMIC DNA]</scope>
</reference>
<evidence type="ECO:0000256" key="6">
    <source>
        <dbReference type="SAM" id="MobiDB-lite"/>
    </source>
</evidence>
<dbReference type="Proteomes" id="UP000287651">
    <property type="component" value="Unassembled WGS sequence"/>
</dbReference>
<feature type="region of interest" description="Disordered" evidence="6">
    <location>
        <begin position="48"/>
        <end position="70"/>
    </location>
</feature>
<keyword evidence="1" id="KW-0479">Metal-binding</keyword>
<evidence type="ECO:0000313" key="9">
    <source>
        <dbReference type="Proteomes" id="UP000287651"/>
    </source>
</evidence>
<name>A0A426Y0G7_ENSVE</name>
<dbReference type="GO" id="GO:0008270">
    <property type="term" value="F:zinc ion binding"/>
    <property type="evidence" value="ECO:0007669"/>
    <property type="project" value="UniProtKB-KW"/>
</dbReference>
<dbReference type="CDD" id="cd16649">
    <property type="entry name" value="mRING-HC-C3HC5_CGRF1-like"/>
    <property type="match status" value="1"/>
</dbReference>
<feature type="compositionally biased region" description="Acidic residues" evidence="6">
    <location>
        <begin position="310"/>
        <end position="319"/>
    </location>
</feature>
<evidence type="ECO:0000259" key="7">
    <source>
        <dbReference type="PROSITE" id="PS50089"/>
    </source>
</evidence>
<dbReference type="PROSITE" id="PS50089">
    <property type="entry name" value="ZF_RING_2"/>
    <property type="match status" value="1"/>
</dbReference>
<keyword evidence="5" id="KW-0175">Coiled coil</keyword>
<feature type="region of interest" description="Disordered" evidence="6">
    <location>
        <begin position="94"/>
        <end position="133"/>
    </location>
</feature>
<comment type="caution">
    <text evidence="8">The sequence shown here is derived from an EMBL/GenBank/DDBJ whole genome shotgun (WGS) entry which is preliminary data.</text>
</comment>